<feature type="compositionally biased region" description="Pro residues" evidence="1">
    <location>
        <begin position="425"/>
        <end position="434"/>
    </location>
</feature>
<dbReference type="Proteomes" id="UP000076874">
    <property type="component" value="Unassembled WGS sequence"/>
</dbReference>
<dbReference type="AlphaFoldDB" id="A0A167QVV6"/>
<gene>
    <name evidence="2" type="ORF">SPI_06902</name>
</gene>
<feature type="region of interest" description="Disordered" evidence="1">
    <location>
        <begin position="362"/>
        <end position="448"/>
    </location>
</feature>
<proteinExistence type="predicted"/>
<feature type="region of interest" description="Disordered" evidence="1">
    <location>
        <begin position="153"/>
        <end position="343"/>
    </location>
</feature>
<evidence type="ECO:0000256" key="1">
    <source>
        <dbReference type="SAM" id="MobiDB-lite"/>
    </source>
</evidence>
<comment type="caution">
    <text evidence="2">The sequence shown here is derived from an EMBL/GenBank/DDBJ whole genome shotgun (WGS) entry which is preliminary data.</text>
</comment>
<feature type="compositionally biased region" description="Polar residues" evidence="1">
    <location>
        <begin position="394"/>
        <end position="407"/>
    </location>
</feature>
<feature type="compositionally biased region" description="Basic residues" evidence="1">
    <location>
        <begin position="85"/>
        <end position="97"/>
    </location>
</feature>
<feature type="region of interest" description="Disordered" evidence="1">
    <location>
        <begin position="52"/>
        <end position="132"/>
    </location>
</feature>
<feature type="compositionally biased region" description="Polar residues" evidence="1">
    <location>
        <begin position="170"/>
        <end position="192"/>
    </location>
</feature>
<evidence type="ECO:0000313" key="2">
    <source>
        <dbReference type="EMBL" id="OAA58017.1"/>
    </source>
</evidence>
<feature type="compositionally biased region" description="Gly residues" evidence="1">
    <location>
        <begin position="193"/>
        <end position="213"/>
    </location>
</feature>
<sequence length="448" mass="47282">MGQICCKGKSQRAIRPVVALAGAAATIKANQPDRAEGMLLSQGAVPVLSYVQPEPLPPGSSGVLLAATRPDEPNRQRERYARQPRERRKLSKPRRTKTVTLDDTQSILPGPCQQREERPRLQPQPQPQPQQRTLRVQELIDLVAGKLHLPRSDIDADESLQPEEAHVRTQARTRAQTQSPVQPSRQYSYNGFSSGGYGGGGGGGGGGDVGGVGSRTRSKAGEVELLAPTPRRPITVHFPFIGTSSHDSSHTHAPSSSADSGPPPQRPSSASTIIAQRAEGGGGRGGEEEGAGDRNRPRTADGQTDNAAIPSRSPSVYYQAMSSPAPAGAHASDAVQSDPSGDHGFLNAVIVAATAVASLPQTWSVASSEDLSSSRKRERDPMTDNGNMPKAETLDQTEPAYSTSQSVVGKGSKEQTETTAVIPLPFGPLPPPPPKEGEAAAVTGRYRK</sequence>
<feature type="compositionally biased region" description="Polar residues" evidence="1">
    <location>
        <begin position="301"/>
        <end position="322"/>
    </location>
</feature>
<protein>
    <submittedName>
        <fullName evidence="2">Uncharacterized protein</fullName>
    </submittedName>
</protein>
<evidence type="ECO:0000313" key="3">
    <source>
        <dbReference type="Proteomes" id="UP000076874"/>
    </source>
</evidence>
<feature type="compositionally biased region" description="Basic and acidic residues" evidence="1">
    <location>
        <begin position="372"/>
        <end position="382"/>
    </location>
</feature>
<dbReference type="EMBL" id="AZHD01000013">
    <property type="protein sequence ID" value="OAA58017.1"/>
    <property type="molecule type" value="Genomic_DNA"/>
</dbReference>
<name>A0A167QVV6_9HYPO</name>
<keyword evidence="3" id="KW-1185">Reference proteome</keyword>
<organism evidence="2 3">
    <name type="scientific">Niveomyces insectorum RCEF 264</name>
    <dbReference type="NCBI Taxonomy" id="1081102"/>
    <lineage>
        <taxon>Eukaryota</taxon>
        <taxon>Fungi</taxon>
        <taxon>Dikarya</taxon>
        <taxon>Ascomycota</taxon>
        <taxon>Pezizomycotina</taxon>
        <taxon>Sordariomycetes</taxon>
        <taxon>Hypocreomycetidae</taxon>
        <taxon>Hypocreales</taxon>
        <taxon>Cordycipitaceae</taxon>
        <taxon>Niveomyces</taxon>
    </lineage>
</organism>
<accession>A0A167QVV6</accession>
<feature type="compositionally biased region" description="Basic and acidic residues" evidence="1">
    <location>
        <begin position="285"/>
        <end position="299"/>
    </location>
</feature>
<reference evidence="2 3" key="1">
    <citation type="journal article" date="2016" name="Genome Biol. Evol.">
        <title>Divergent and convergent evolution of fungal pathogenicity.</title>
        <authorList>
            <person name="Shang Y."/>
            <person name="Xiao G."/>
            <person name="Zheng P."/>
            <person name="Cen K."/>
            <person name="Zhan S."/>
            <person name="Wang C."/>
        </authorList>
    </citation>
    <scope>NUCLEOTIDE SEQUENCE [LARGE SCALE GENOMIC DNA]</scope>
    <source>
        <strain evidence="2 3">RCEF 264</strain>
    </source>
</reference>
<feature type="compositionally biased region" description="Basic and acidic residues" evidence="1">
    <location>
        <begin position="69"/>
        <end position="84"/>
    </location>
</feature>
<feature type="compositionally biased region" description="Polar residues" evidence="1">
    <location>
        <begin position="362"/>
        <end position="371"/>
    </location>
</feature>
<feature type="compositionally biased region" description="Polar residues" evidence="1">
    <location>
        <begin position="98"/>
        <end position="107"/>
    </location>
</feature>